<feature type="binding site" evidence="12">
    <location>
        <position position="154"/>
    </location>
    <ligand>
        <name>substrate</name>
    </ligand>
</feature>
<dbReference type="KEGG" id="tcd:AAIA72_08110"/>
<dbReference type="NCBIfam" id="TIGR01464">
    <property type="entry name" value="hemE"/>
    <property type="match status" value="1"/>
</dbReference>
<evidence type="ECO:0000256" key="2">
    <source>
        <dbReference type="ARBA" id="ARBA00004496"/>
    </source>
</evidence>
<dbReference type="PROSITE" id="PS00906">
    <property type="entry name" value="UROD_1"/>
    <property type="match status" value="1"/>
</dbReference>
<dbReference type="EMBL" id="CP154858">
    <property type="protein sequence ID" value="XDT73921.1"/>
    <property type="molecule type" value="Genomic_DNA"/>
</dbReference>
<protein>
    <recommendedName>
        <fullName evidence="7 12">Uroporphyrinogen decarboxylase</fullName>
        <shortName evidence="12">UPD</shortName>
        <shortName evidence="12">URO-D</shortName>
        <ecNumber evidence="6 12">4.1.1.37</ecNumber>
    </recommendedName>
</protein>
<dbReference type="InterPro" id="IPR006361">
    <property type="entry name" value="Uroporphyrinogen_deCO2ase_HemE"/>
</dbReference>
<comment type="catalytic activity">
    <reaction evidence="12 13">
        <text>uroporphyrinogen III + 4 H(+) = coproporphyrinogen III + 4 CO2</text>
        <dbReference type="Rhea" id="RHEA:19865"/>
        <dbReference type="ChEBI" id="CHEBI:15378"/>
        <dbReference type="ChEBI" id="CHEBI:16526"/>
        <dbReference type="ChEBI" id="CHEBI:57308"/>
        <dbReference type="ChEBI" id="CHEBI:57309"/>
        <dbReference type="EC" id="4.1.1.37"/>
    </reaction>
</comment>
<comment type="caution">
    <text evidence="12">Lacks conserved residue(s) required for the propagation of feature annotation.</text>
</comment>
<dbReference type="SUPFAM" id="SSF51726">
    <property type="entry name" value="UROD/MetE-like"/>
    <property type="match status" value="1"/>
</dbReference>
<proteinExistence type="inferred from homology"/>
<dbReference type="GO" id="GO:0005829">
    <property type="term" value="C:cytosol"/>
    <property type="evidence" value="ECO:0007669"/>
    <property type="project" value="TreeGrafter"/>
</dbReference>
<dbReference type="EC" id="4.1.1.37" evidence="6 12"/>
<feature type="binding site" evidence="12">
    <location>
        <position position="209"/>
    </location>
    <ligand>
        <name>substrate</name>
    </ligand>
</feature>
<evidence type="ECO:0000313" key="17">
    <source>
        <dbReference type="EMBL" id="XDT73921.1"/>
    </source>
</evidence>
<dbReference type="PANTHER" id="PTHR21091:SF169">
    <property type="entry name" value="UROPORPHYRINOGEN DECARBOXYLASE"/>
    <property type="match status" value="1"/>
</dbReference>
<organism evidence="17">
    <name type="scientific">Thermohahella caldifontis</name>
    <dbReference type="NCBI Taxonomy" id="3142973"/>
    <lineage>
        <taxon>Bacteria</taxon>
        <taxon>Pseudomonadati</taxon>
        <taxon>Pseudomonadota</taxon>
        <taxon>Gammaproteobacteria</taxon>
        <taxon>Oceanospirillales</taxon>
        <taxon>Hahellaceae</taxon>
        <taxon>Thermohahella</taxon>
    </lineage>
</organism>
<accession>A0AB39V1I6</accession>
<dbReference type="InterPro" id="IPR000257">
    <property type="entry name" value="Uroporphyrinogen_deCOase"/>
</dbReference>
<dbReference type="PROSITE" id="PS00907">
    <property type="entry name" value="UROD_2"/>
    <property type="match status" value="1"/>
</dbReference>
<evidence type="ECO:0000259" key="15">
    <source>
        <dbReference type="PROSITE" id="PS00906"/>
    </source>
</evidence>
<sequence length="356" mass="39482">MAELKNDRFLRALLRQPVDRTPVWMMRQAGRYLPEYRATRERAGSFMDLCRNAELACEVTLQPLERFDLDAAILFSDILTIPDAMGLGLYFEAGEGPRFHKAVRSEADVVNLPVPDAERDLDYVMNAVRTIRRALNGRVPLIGFSGSPWTLATYMVEGGSSRDFAACKTLMFTQPEVMHALLDKLATAVTDYLNAQIRAGAQAVQIFDTWGGALAWDDYQVFSLAYMKKIVNGLIREHDGRRVPVILFTKNGGQWLESIADSGCDAVGLDWTTDIGQARQRVGSRVALQGNLDPAVLRASPEVIRSKVASILERYGQGSGHVFNLGHGITPDIDPAHAAAMIDAVHELSEPYHREH</sequence>
<dbReference type="Pfam" id="PF01208">
    <property type="entry name" value="URO-D"/>
    <property type="match status" value="1"/>
</dbReference>
<feature type="binding site" evidence="12">
    <location>
        <position position="327"/>
    </location>
    <ligand>
        <name>substrate</name>
    </ligand>
</feature>
<dbReference type="CDD" id="cd00717">
    <property type="entry name" value="URO-D"/>
    <property type="match status" value="1"/>
</dbReference>
<comment type="subcellular location">
    <subcellularLocation>
        <location evidence="2 12">Cytoplasm</location>
    </subcellularLocation>
</comment>
<evidence type="ECO:0000256" key="1">
    <source>
        <dbReference type="ARBA" id="ARBA00002448"/>
    </source>
</evidence>
<evidence type="ECO:0000256" key="13">
    <source>
        <dbReference type="RuleBase" id="RU000554"/>
    </source>
</evidence>
<comment type="function">
    <text evidence="1 12">Catalyzes the decarboxylation of four acetate groups of uroporphyrinogen-III to yield coproporphyrinogen-III.</text>
</comment>
<dbReference type="Gene3D" id="3.20.20.210">
    <property type="match status" value="1"/>
</dbReference>
<keyword evidence="10 12" id="KW-0456">Lyase</keyword>
<keyword evidence="8 12" id="KW-0963">Cytoplasm</keyword>
<name>A0AB39V1I6_9GAMM</name>
<gene>
    <name evidence="12 17" type="primary">hemE</name>
    <name evidence="17" type="ORF">AAIA72_08110</name>
</gene>
<reference evidence="17" key="1">
    <citation type="submission" date="2024-05" db="EMBL/GenBank/DDBJ databases">
        <title>Genome sequencing of novel strain.</title>
        <authorList>
            <person name="Ganbat D."/>
            <person name="Ganbat S."/>
            <person name="Lee S.-J."/>
        </authorList>
    </citation>
    <scope>NUCLEOTIDE SEQUENCE</scope>
    <source>
        <strain evidence="17">SMD15-11</strain>
    </source>
</reference>
<evidence type="ECO:0000256" key="12">
    <source>
        <dbReference type="HAMAP-Rule" id="MF_00218"/>
    </source>
</evidence>
<comment type="subunit">
    <text evidence="5 12">Homodimer.</text>
</comment>
<feature type="binding site" evidence="12">
    <location>
        <position position="77"/>
    </location>
    <ligand>
        <name>substrate</name>
    </ligand>
</feature>
<dbReference type="RefSeq" id="WP_369602897.1">
    <property type="nucleotide sequence ID" value="NZ_CP154858.1"/>
</dbReference>
<keyword evidence="11 12" id="KW-0627">Porphyrin biosynthesis</keyword>
<dbReference type="GO" id="GO:0004853">
    <property type="term" value="F:uroporphyrinogen decarboxylase activity"/>
    <property type="evidence" value="ECO:0007669"/>
    <property type="project" value="UniProtKB-UniRule"/>
</dbReference>
<feature type="domain" description="Uroporphyrinogen decarboxylase (URO-D)" evidence="15">
    <location>
        <begin position="22"/>
        <end position="31"/>
    </location>
</feature>
<evidence type="ECO:0000256" key="9">
    <source>
        <dbReference type="ARBA" id="ARBA00022793"/>
    </source>
</evidence>
<dbReference type="PANTHER" id="PTHR21091">
    <property type="entry name" value="METHYLTETRAHYDROFOLATE:HOMOCYSTEINE METHYLTRANSFERASE RELATED"/>
    <property type="match status" value="1"/>
</dbReference>
<evidence type="ECO:0000259" key="16">
    <source>
        <dbReference type="PROSITE" id="PS00907"/>
    </source>
</evidence>
<evidence type="ECO:0000256" key="6">
    <source>
        <dbReference type="ARBA" id="ARBA00012288"/>
    </source>
</evidence>
<evidence type="ECO:0000256" key="10">
    <source>
        <dbReference type="ARBA" id="ARBA00023239"/>
    </source>
</evidence>
<keyword evidence="9 12" id="KW-0210">Decarboxylase</keyword>
<evidence type="ECO:0000256" key="4">
    <source>
        <dbReference type="ARBA" id="ARBA00009935"/>
    </source>
</evidence>
<feature type="domain" description="Uroporphyrinogen decarboxylase (URO-D)" evidence="16">
    <location>
        <begin position="142"/>
        <end position="158"/>
    </location>
</feature>
<evidence type="ECO:0000256" key="7">
    <source>
        <dbReference type="ARBA" id="ARBA00014308"/>
    </source>
</evidence>
<evidence type="ECO:0000256" key="14">
    <source>
        <dbReference type="RuleBase" id="RU004169"/>
    </source>
</evidence>
<dbReference type="InterPro" id="IPR038071">
    <property type="entry name" value="UROD/MetE-like_sf"/>
</dbReference>
<dbReference type="GO" id="GO:0019353">
    <property type="term" value="P:protoporphyrinogen IX biosynthetic process from glutamate"/>
    <property type="evidence" value="ECO:0007669"/>
    <property type="project" value="TreeGrafter"/>
</dbReference>
<feature type="site" description="Transition state stabilizer" evidence="12">
    <location>
        <position position="77"/>
    </location>
</feature>
<evidence type="ECO:0000256" key="5">
    <source>
        <dbReference type="ARBA" id="ARBA00011738"/>
    </source>
</evidence>
<evidence type="ECO:0000256" key="8">
    <source>
        <dbReference type="ARBA" id="ARBA00022490"/>
    </source>
</evidence>
<evidence type="ECO:0000256" key="11">
    <source>
        <dbReference type="ARBA" id="ARBA00023244"/>
    </source>
</evidence>
<comment type="pathway">
    <text evidence="3 12 13">Porphyrin-containing compound metabolism; protoporphyrin-IX biosynthesis; coproporphyrinogen-III from 5-aminolevulinate: step 4/4.</text>
</comment>
<comment type="similarity">
    <text evidence="4 12 14">Belongs to the uroporphyrinogen decarboxylase family.</text>
</comment>
<dbReference type="AlphaFoldDB" id="A0AB39V1I6"/>
<dbReference type="HAMAP" id="MF_00218">
    <property type="entry name" value="URO_D"/>
    <property type="match status" value="1"/>
</dbReference>
<dbReference type="FunFam" id="3.20.20.210:FF:000001">
    <property type="entry name" value="Uroporphyrinogen decarboxylase"/>
    <property type="match status" value="1"/>
</dbReference>
<feature type="binding site" evidence="12">
    <location>
        <begin position="27"/>
        <end position="31"/>
    </location>
    <ligand>
        <name>substrate</name>
    </ligand>
</feature>
<evidence type="ECO:0000256" key="3">
    <source>
        <dbReference type="ARBA" id="ARBA00004804"/>
    </source>
</evidence>